<dbReference type="InParanoid" id="A0A1V8SJS0"/>
<evidence type="ECO:0000313" key="2">
    <source>
        <dbReference type="Proteomes" id="UP000192596"/>
    </source>
</evidence>
<dbReference type="Proteomes" id="UP000192596">
    <property type="component" value="Unassembled WGS sequence"/>
</dbReference>
<reference evidence="2" key="1">
    <citation type="submission" date="2017-03" db="EMBL/GenBank/DDBJ databases">
        <title>Genomes of endolithic fungi from Antarctica.</title>
        <authorList>
            <person name="Coleine C."/>
            <person name="Masonjones S."/>
            <person name="Stajich J.E."/>
        </authorList>
    </citation>
    <scope>NUCLEOTIDE SEQUENCE [LARGE SCALE GENOMIC DNA]</scope>
    <source>
        <strain evidence="2">CCFEE 5527</strain>
    </source>
</reference>
<dbReference type="EMBL" id="NAJO01000040">
    <property type="protein sequence ID" value="OQN99392.1"/>
    <property type="molecule type" value="Genomic_DNA"/>
</dbReference>
<keyword evidence="2" id="KW-1185">Reference proteome</keyword>
<gene>
    <name evidence="1" type="ORF">B0A48_14369</name>
</gene>
<proteinExistence type="predicted"/>
<evidence type="ECO:0000313" key="1">
    <source>
        <dbReference type="EMBL" id="OQN99392.1"/>
    </source>
</evidence>
<comment type="caution">
    <text evidence="1">The sequence shown here is derived from an EMBL/GenBank/DDBJ whole genome shotgun (WGS) entry which is preliminary data.</text>
</comment>
<name>A0A1V8SJS0_9PEZI</name>
<sequence length="169" mass="19019">MPELRLLNVEIMHGMRTSRRILSDDVDAWQVAAHQSSLLRLSGFIDISPRDLIFKGDLKVYGFLAMAVNARGGDPHPPSIYPYRVSLGVRRYELYVPSVCYRVTRSQDPAAWLGVDMEIVGRAGWDDEFLAERDTGILCAITAADYEAEMQRGPEQQSIAASYGDYYLL</sequence>
<accession>A0A1V8SJS0</accession>
<dbReference type="AlphaFoldDB" id="A0A1V8SJS0"/>
<organism evidence="1 2">
    <name type="scientific">Cryoendolithus antarcticus</name>
    <dbReference type="NCBI Taxonomy" id="1507870"/>
    <lineage>
        <taxon>Eukaryota</taxon>
        <taxon>Fungi</taxon>
        <taxon>Dikarya</taxon>
        <taxon>Ascomycota</taxon>
        <taxon>Pezizomycotina</taxon>
        <taxon>Dothideomycetes</taxon>
        <taxon>Dothideomycetidae</taxon>
        <taxon>Cladosporiales</taxon>
        <taxon>Cladosporiaceae</taxon>
        <taxon>Cryoendolithus</taxon>
    </lineage>
</organism>
<protein>
    <submittedName>
        <fullName evidence="1">Uncharacterized protein</fullName>
    </submittedName>
</protein>